<reference evidence="10 11" key="1">
    <citation type="journal article" date="2015" name="Genome Announc.">
        <title>Expanding the biotechnology potential of lactobacilli through comparative genomics of 213 strains and associated genera.</title>
        <authorList>
            <person name="Sun Z."/>
            <person name="Harris H.M."/>
            <person name="McCann A."/>
            <person name="Guo C."/>
            <person name="Argimon S."/>
            <person name="Zhang W."/>
            <person name="Yang X."/>
            <person name="Jeffery I.B."/>
            <person name="Cooney J.C."/>
            <person name="Kagawa T.F."/>
            <person name="Liu W."/>
            <person name="Song Y."/>
            <person name="Salvetti E."/>
            <person name="Wrobel A."/>
            <person name="Rasinkangas P."/>
            <person name="Parkhill J."/>
            <person name="Rea M.C."/>
            <person name="O'Sullivan O."/>
            <person name="Ritari J."/>
            <person name="Douillard F.P."/>
            <person name="Paul Ross R."/>
            <person name="Yang R."/>
            <person name="Briner A.E."/>
            <person name="Felis G.E."/>
            <person name="de Vos W.M."/>
            <person name="Barrangou R."/>
            <person name="Klaenhammer T.R."/>
            <person name="Caufield P.W."/>
            <person name="Cui Y."/>
            <person name="Zhang H."/>
            <person name="O'Toole P.W."/>
        </authorList>
    </citation>
    <scope>NUCLEOTIDE SEQUENCE [LARGE SCALE GENOMIC DNA]</scope>
    <source>
        <strain evidence="10 11">DSM 22689</strain>
    </source>
</reference>
<accession>A0A0R2CIB1</accession>
<dbReference type="GO" id="GO:0008206">
    <property type="term" value="P:bile acid metabolic process"/>
    <property type="evidence" value="ECO:0007669"/>
    <property type="project" value="UniProtKB-ARBA"/>
</dbReference>
<dbReference type="GO" id="GO:0048038">
    <property type="term" value="F:quinone binding"/>
    <property type="evidence" value="ECO:0007669"/>
    <property type="project" value="TreeGrafter"/>
</dbReference>
<dbReference type="GO" id="GO:0052588">
    <property type="term" value="F:diacetyl reductase ((S)-acetoin forming) (NAD+) activity"/>
    <property type="evidence" value="ECO:0007669"/>
    <property type="project" value="UniProtKB-EC"/>
</dbReference>
<dbReference type="PANTHER" id="PTHR42760:SF121">
    <property type="entry name" value="3-OXOACYL-(ACYL-CARRIER-PROTEIN) REDUCTASE"/>
    <property type="match status" value="1"/>
</dbReference>
<gene>
    <name evidence="10" type="ORF">FC87_GL000918</name>
</gene>
<dbReference type="STRING" id="1423745.GCA_001311215_00335"/>
<dbReference type="Pfam" id="PF00106">
    <property type="entry name" value="adh_short"/>
    <property type="match status" value="1"/>
</dbReference>
<feature type="binding site" evidence="8">
    <location>
        <position position="153"/>
    </location>
    <ligand>
        <name>NAD(+)</name>
        <dbReference type="ChEBI" id="CHEBI:57540"/>
    </ligand>
</feature>
<dbReference type="RefSeq" id="WP_009167234.1">
    <property type="nucleotide sequence ID" value="NZ_AYZI01000005.1"/>
</dbReference>
<dbReference type="EMBL" id="AYZI01000005">
    <property type="protein sequence ID" value="KRM91407.1"/>
    <property type="molecule type" value="Genomic_DNA"/>
</dbReference>
<dbReference type="Proteomes" id="UP000051586">
    <property type="component" value="Unassembled WGS sequence"/>
</dbReference>
<evidence type="ECO:0000256" key="4">
    <source>
        <dbReference type="ARBA" id="ARBA00023002"/>
    </source>
</evidence>
<comment type="function">
    <text evidence="1">Catalyzes the irreversible reduction of 2,3-butanediol to (S)-acetoin in the presence of NADH.</text>
</comment>
<dbReference type="SUPFAM" id="SSF51735">
    <property type="entry name" value="NAD(P)-binding Rossmann-fold domains"/>
    <property type="match status" value="1"/>
</dbReference>
<evidence type="ECO:0000313" key="10">
    <source>
        <dbReference type="EMBL" id="KRM91407.1"/>
    </source>
</evidence>
<evidence type="ECO:0000256" key="8">
    <source>
        <dbReference type="PIRSR" id="PIRSR614007-2"/>
    </source>
</evidence>
<evidence type="ECO:0000256" key="1">
    <source>
        <dbReference type="ARBA" id="ARBA00003200"/>
    </source>
</evidence>
<evidence type="ECO:0000256" key="9">
    <source>
        <dbReference type="RuleBase" id="RU000363"/>
    </source>
</evidence>
<evidence type="ECO:0000256" key="2">
    <source>
        <dbReference type="ARBA" id="ARBA00006484"/>
    </source>
</evidence>
<dbReference type="NCBIfam" id="TIGR02415">
    <property type="entry name" value="23BDH"/>
    <property type="match status" value="1"/>
</dbReference>
<evidence type="ECO:0000313" key="11">
    <source>
        <dbReference type="Proteomes" id="UP000051586"/>
    </source>
</evidence>
<feature type="binding site" evidence="8">
    <location>
        <position position="87"/>
    </location>
    <ligand>
        <name>NAD(+)</name>
        <dbReference type="ChEBI" id="CHEBI:57540"/>
    </ligand>
</feature>
<proteinExistence type="inferred from homology"/>
<feature type="binding site" evidence="8">
    <location>
        <begin position="183"/>
        <end position="188"/>
    </location>
    <ligand>
        <name>NAD(+)</name>
        <dbReference type="ChEBI" id="CHEBI:57540"/>
    </ligand>
</feature>
<protein>
    <recommendedName>
        <fullName evidence="3">diacetyl reductase [(S)-acetoin forming]</fullName>
        <ecNumber evidence="3">1.1.1.304</ecNumber>
    </recommendedName>
</protein>
<evidence type="ECO:0000256" key="3">
    <source>
        <dbReference type="ARBA" id="ARBA00012848"/>
    </source>
</evidence>
<feature type="binding site" evidence="8">
    <location>
        <begin position="60"/>
        <end position="61"/>
    </location>
    <ligand>
        <name>NAD(+)</name>
        <dbReference type="ChEBI" id="CHEBI:57540"/>
    </ligand>
</feature>
<dbReference type="AlphaFoldDB" id="A0A0R2CIB1"/>
<dbReference type="PATRIC" id="fig|1423745.4.peg.979"/>
<dbReference type="NCBIfam" id="NF005559">
    <property type="entry name" value="PRK07231.1"/>
    <property type="match status" value="1"/>
</dbReference>
<dbReference type="InterPro" id="IPR036291">
    <property type="entry name" value="NAD(P)-bd_dom_sf"/>
</dbReference>
<dbReference type="Gene3D" id="3.40.50.720">
    <property type="entry name" value="NAD(P)-binding Rossmann-like Domain"/>
    <property type="match status" value="1"/>
</dbReference>
<keyword evidence="4" id="KW-0560">Oxidoreductase</keyword>
<dbReference type="FunFam" id="3.40.50.720:FF:000084">
    <property type="entry name" value="Short-chain dehydrogenase reductase"/>
    <property type="match status" value="1"/>
</dbReference>
<evidence type="ECO:0000256" key="7">
    <source>
        <dbReference type="PIRSR" id="PIRSR614007-1"/>
    </source>
</evidence>
<dbReference type="GO" id="GO:0045150">
    <property type="term" value="P:acetoin catabolic process"/>
    <property type="evidence" value="ECO:0007669"/>
    <property type="project" value="InterPro"/>
</dbReference>
<organism evidence="10 11">
    <name type="scientific">Fructilactobacillus florum DSM 22689 = JCM 16035</name>
    <dbReference type="NCBI Taxonomy" id="1423745"/>
    <lineage>
        <taxon>Bacteria</taxon>
        <taxon>Bacillati</taxon>
        <taxon>Bacillota</taxon>
        <taxon>Bacilli</taxon>
        <taxon>Lactobacillales</taxon>
        <taxon>Lactobacillaceae</taxon>
        <taxon>Fructilactobacillus</taxon>
    </lineage>
</organism>
<name>A0A0R2CIB1_9LACO</name>
<dbReference type="InterPro" id="IPR002347">
    <property type="entry name" value="SDR_fam"/>
</dbReference>
<comment type="caution">
    <text evidence="10">The sequence shown here is derived from an EMBL/GenBank/DDBJ whole genome shotgun (WGS) entry which is preliminary data.</text>
</comment>
<dbReference type="PROSITE" id="PS00061">
    <property type="entry name" value="ADH_SHORT"/>
    <property type="match status" value="1"/>
</dbReference>
<dbReference type="EC" id="1.1.1.304" evidence="3"/>
<feature type="binding site" evidence="8">
    <location>
        <begin position="13"/>
        <end position="15"/>
    </location>
    <ligand>
        <name>NAD(+)</name>
        <dbReference type="ChEBI" id="CHEBI:57540"/>
    </ligand>
</feature>
<comment type="catalytic activity">
    <reaction evidence="6">
        <text>(S)-acetoin + NAD(+) = diacetyl + NADH + H(+)</text>
        <dbReference type="Rhea" id="RHEA:27286"/>
        <dbReference type="ChEBI" id="CHEBI:15378"/>
        <dbReference type="ChEBI" id="CHEBI:15687"/>
        <dbReference type="ChEBI" id="CHEBI:16583"/>
        <dbReference type="ChEBI" id="CHEBI:57540"/>
        <dbReference type="ChEBI" id="CHEBI:57945"/>
        <dbReference type="EC" id="1.1.1.304"/>
    </reaction>
</comment>
<comment type="similarity">
    <text evidence="2 9">Belongs to the short-chain dehydrogenases/reductases (SDR) family.</text>
</comment>
<dbReference type="NCBIfam" id="NF006394">
    <property type="entry name" value="PRK08643.1"/>
    <property type="match status" value="1"/>
</dbReference>
<dbReference type="PRINTS" id="PR00080">
    <property type="entry name" value="SDRFAMILY"/>
</dbReference>
<sequence>MNKKVALVTGAGQGIGAAIAWRLHQDGFAVALFGRTLSKVEQVAEKIQADHGSVLALVGDVAERDEVFAAVERTSQQFGDFNVIVNNAGVAPTTPIEDVTPEILAQTERINVGGTIWGIQAAAKQFRKLQHGGKIINASSQAGMTGNPNLTVYGSTKFAIRGITETAAKELAVDNITVNAYCPGIVKTPMMTDIARNVAKEAGKPFEWGMQQFAKDIALKRLSEPEDVAGCVSYLASSDADYMTGQSLLIDGGMVFN</sequence>
<evidence type="ECO:0000256" key="6">
    <source>
        <dbReference type="ARBA" id="ARBA00047315"/>
    </source>
</evidence>
<dbReference type="InterPro" id="IPR014007">
    <property type="entry name" value="23BDH"/>
</dbReference>
<dbReference type="PANTHER" id="PTHR42760">
    <property type="entry name" value="SHORT-CHAIN DEHYDROGENASES/REDUCTASES FAMILY MEMBER"/>
    <property type="match status" value="1"/>
</dbReference>
<evidence type="ECO:0000256" key="5">
    <source>
        <dbReference type="ARBA" id="ARBA00023027"/>
    </source>
</evidence>
<keyword evidence="5 8" id="KW-0520">NAD</keyword>
<dbReference type="GO" id="GO:0006633">
    <property type="term" value="P:fatty acid biosynthetic process"/>
    <property type="evidence" value="ECO:0007669"/>
    <property type="project" value="TreeGrafter"/>
</dbReference>
<dbReference type="InterPro" id="IPR020904">
    <property type="entry name" value="Sc_DH/Rdtase_CS"/>
</dbReference>
<feature type="binding site" evidence="8">
    <location>
        <position position="157"/>
    </location>
    <ligand>
        <name>NAD(+)</name>
        <dbReference type="ChEBI" id="CHEBI:57540"/>
    </ligand>
</feature>
<feature type="active site" description="Proton acceptor" evidence="7">
    <location>
        <position position="153"/>
    </location>
</feature>
<dbReference type="PRINTS" id="PR00081">
    <property type="entry name" value="GDHRDH"/>
</dbReference>